<feature type="domain" description="Phospholipase/carboxylesterase/thioesterase" evidence="4">
    <location>
        <begin position="275"/>
        <end position="401"/>
    </location>
</feature>
<dbReference type="SUPFAM" id="SSF53474">
    <property type="entry name" value="alpha/beta-Hydrolases"/>
    <property type="match status" value="1"/>
</dbReference>
<evidence type="ECO:0000259" key="4">
    <source>
        <dbReference type="Pfam" id="PF02230"/>
    </source>
</evidence>
<dbReference type="Pfam" id="PF02230">
    <property type="entry name" value="Abhydrolase_2"/>
    <property type="match status" value="1"/>
</dbReference>
<evidence type="ECO:0000256" key="1">
    <source>
        <dbReference type="ARBA" id="ARBA00006499"/>
    </source>
</evidence>
<dbReference type="RefSeq" id="XP_002140207.1">
    <property type="nucleotide sequence ID" value="XM_002140171.1"/>
</dbReference>
<dbReference type="GO" id="GO:0005737">
    <property type="term" value="C:cytoplasm"/>
    <property type="evidence" value="ECO:0007669"/>
    <property type="project" value="TreeGrafter"/>
</dbReference>
<gene>
    <name evidence="5" type="ORF">CMU_016070</name>
</gene>
<proteinExistence type="inferred from homology"/>
<organism evidence="5 6">
    <name type="scientific">Cryptosporidium muris (strain RN66)</name>
    <dbReference type="NCBI Taxonomy" id="441375"/>
    <lineage>
        <taxon>Eukaryota</taxon>
        <taxon>Sar</taxon>
        <taxon>Alveolata</taxon>
        <taxon>Apicomplexa</taxon>
        <taxon>Conoidasida</taxon>
        <taxon>Coccidia</taxon>
        <taxon>Eucoccidiorida</taxon>
        <taxon>Eimeriorina</taxon>
        <taxon>Cryptosporidiidae</taxon>
        <taxon>Cryptosporidium</taxon>
    </lineage>
</organism>
<dbReference type="GO" id="GO:0008474">
    <property type="term" value="F:palmitoyl-(protein) hydrolase activity"/>
    <property type="evidence" value="ECO:0007669"/>
    <property type="project" value="TreeGrafter"/>
</dbReference>
<dbReference type="VEuPathDB" id="CryptoDB:CMU_016070"/>
<dbReference type="Gene3D" id="3.40.50.1820">
    <property type="entry name" value="alpha/beta hydrolase"/>
    <property type="match status" value="1"/>
</dbReference>
<keyword evidence="6" id="KW-1185">Reference proteome</keyword>
<dbReference type="EMBL" id="DS989728">
    <property type="protein sequence ID" value="EEA05858.1"/>
    <property type="molecule type" value="Genomic_DNA"/>
</dbReference>
<dbReference type="Proteomes" id="UP000001460">
    <property type="component" value="Unassembled WGS sequence"/>
</dbReference>
<dbReference type="InterPro" id="IPR050565">
    <property type="entry name" value="LYPA1-2/EST-like"/>
</dbReference>
<evidence type="ECO:0000313" key="5">
    <source>
        <dbReference type="EMBL" id="EEA05858.1"/>
    </source>
</evidence>
<name>B6ACK4_CRYMR</name>
<dbReference type="InterPro" id="IPR003140">
    <property type="entry name" value="PLipase/COase/thioEstase"/>
</dbReference>
<evidence type="ECO:0000313" key="6">
    <source>
        <dbReference type="Proteomes" id="UP000001460"/>
    </source>
</evidence>
<evidence type="ECO:0000256" key="3">
    <source>
        <dbReference type="SAM" id="SignalP"/>
    </source>
</evidence>
<dbReference type="OrthoDB" id="2418081at2759"/>
<dbReference type="GeneID" id="6995440"/>
<keyword evidence="3" id="KW-0732">Signal</keyword>
<comment type="similarity">
    <text evidence="1">Belongs to the AB hydrolase superfamily. AB hydrolase 2 family.</text>
</comment>
<reference evidence="5" key="1">
    <citation type="submission" date="2008-06" db="EMBL/GenBank/DDBJ databases">
        <authorList>
            <person name="Lorenzi H."/>
            <person name="Inman J."/>
            <person name="Miller J."/>
            <person name="Schobel S."/>
            <person name="Amedeo P."/>
            <person name="Caler E.V."/>
            <person name="da Silva J."/>
        </authorList>
    </citation>
    <scope>NUCLEOTIDE SEQUENCE [LARGE SCALE GENOMIC DNA]</scope>
    <source>
        <strain evidence="5">RN66</strain>
    </source>
</reference>
<evidence type="ECO:0000256" key="2">
    <source>
        <dbReference type="ARBA" id="ARBA00022801"/>
    </source>
</evidence>
<dbReference type="PANTHER" id="PTHR10655:SF17">
    <property type="entry name" value="LYSOPHOSPHOLIPASE-LIKE PROTEIN 1"/>
    <property type="match status" value="1"/>
</dbReference>
<feature type="chain" id="PRO_5002842235" evidence="3">
    <location>
        <begin position="22"/>
        <end position="444"/>
    </location>
</feature>
<dbReference type="PANTHER" id="PTHR10655">
    <property type="entry name" value="LYSOPHOSPHOLIPASE-RELATED"/>
    <property type="match status" value="1"/>
</dbReference>
<dbReference type="GO" id="GO:0052689">
    <property type="term" value="F:carboxylic ester hydrolase activity"/>
    <property type="evidence" value="ECO:0007669"/>
    <property type="project" value="TreeGrafter"/>
</dbReference>
<feature type="signal peptide" evidence="3">
    <location>
        <begin position="1"/>
        <end position="21"/>
    </location>
</feature>
<protein>
    <submittedName>
        <fullName evidence="5">Phospholipase/carboxylesterase family protein</fullName>
    </submittedName>
</protein>
<keyword evidence="2" id="KW-0378">Hydrolase</keyword>
<accession>B6ACK4</accession>
<dbReference type="AlphaFoldDB" id="B6ACK4"/>
<dbReference type="InterPro" id="IPR029058">
    <property type="entry name" value="AB_hydrolase_fold"/>
</dbReference>
<sequence>MNIWNITLALFSLSLFRVVFSISNSTIIEDEVHKLIPINTTSFFNGKTGKLNKYNKLLFRTFDISREIKRILKEETLNSKDFFTMKNNKHCIGRFKCTSKKKVENIPEPHPIRVFCFKDYPLLSRNPKFQKIDQNKLKLDINRNETLKYDINEDTNKYINNIDGNLTVTYKYPNSSLTGLMAHRRPKYIILALLGVSSDKMYYEAFRYTYDPFISNMRIYGRNFADNVAILFPHEYIRKFKILGFLNIYRFAWADFGHNLRLRSVNSVQWIYSVKAILNLIYFLIEKENYSPKNIFLYGYSQGAALALSTVIRSKYKLGGCIAAGGMFVERTSAKIRNSSLGINKKGLSTNILIAHCNPDMIFPFRNAKKDFNYLKNIMKANTKKFILLGYGHSCMSKYAMIYINWFYSIISSYKGNNYKERPFNYDFLDLNYKDNSILQDTSV</sequence>